<feature type="signal peptide" evidence="7">
    <location>
        <begin position="1"/>
        <end position="24"/>
    </location>
</feature>
<keyword evidence="3" id="KW-1133">Transmembrane helix</keyword>
<name>A0A7I8WEI7_9ANNE</name>
<dbReference type="PROSITE" id="PS51233">
    <property type="entry name" value="VWFD"/>
    <property type="match status" value="1"/>
</dbReference>
<dbReference type="PROSITE" id="PS51220">
    <property type="entry name" value="NIDO"/>
    <property type="match status" value="1"/>
</dbReference>
<evidence type="ECO:0000259" key="10">
    <source>
        <dbReference type="PROSITE" id="PS51220"/>
    </source>
</evidence>
<dbReference type="PANTHER" id="PTHR13802:SF59">
    <property type="entry name" value="SUSHI DOMAIN-CONTAINING PROTEIN 2"/>
    <property type="match status" value="1"/>
</dbReference>
<dbReference type="InterPro" id="IPR013783">
    <property type="entry name" value="Ig-like_fold"/>
</dbReference>
<dbReference type="InterPro" id="IPR051495">
    <property type="entry name" value="Epithelial_Barrier/Signaling"/>
</dbReference>
<keyword evidence="6" id="KW-0768">Sushi</keyword>
<keyword evidence="5" id="KW-1015">Disulfide bond</keyword>
<evidence type="ECO:0000259" key="8">
    <source>
        <dbReference type="PROSITE" id="PS50856"/>
    </source>
</evidence>
<dbReference type="Pfam" id="PF01833">
    <property type="entry name" value="TIG"/>
    <property type="match status" value="1"/>
</dbReference>
<dbReference type="PANTHER" id="PTHR13802">
    <property type="entry name" value="MUCIN 4-RELATED"/>
    <property type="match status" value="1"/>
</dbReference>
<dbReference type="SMART" id="SM00216">
    <property type="entry name" value="VWD"/>
    <property type="match status" value="1"/>
</dbReference>
<evidence type="ECO:0000256" key="5">
    <source>
        <dbReference type="ARBA" id="ARBA00023157"/>
    </source>
</evidence>
<dbReference type="SMART" id="SM00539">
    <property type="entry name" value="NIDO"/>
    <property type="match status" value="1"/>
</dbReference>
<feature type="domain" description="AMOP" evidence="8">
    <location>
        <begin position="521"/>
        <end position="655"/>
    </location>
</feature>
<evidence type="ECO:0000259" key="11">
    <source>
        <dbReference type="PROSITE" id="PS51233"/>
    </source>
</evidence>
<gene>
    <name evidence="12" type="ORF">DGYR_LOCUS13784</name>
</gene>
<dbReference type="InterPro" id="IPR014756">
    <property type="entry name" value="Ig_E-set"/>
</dbReference>
<dbReference type="Pfam" id="PF00084">
    <property type="entry name" value="Sushi"/>
    <property type="match status" value="1"/>
</dbReference>
<dbReference type="InterPro" id="IPR005533">
    <property type="entry name" value="AMOP_dom"/>
</dbReference>
<dbReference type="SUPFAM" id="SSF57535">
    <property type="entry name" value="Complement control module/SCR domain"/>
    <property type="match status" value="1"/>
</dbReference>
<proteinExistence type="predicted"/>
<dbReference type="EMBL" id="CAJFCJ010000060">
    <property type="protein sequence ID" value="CAD5126546.1"/>
    <property type="molecule type" value="Genomic_DNA"/>
</dbReference>
<dbReference type="SMART" id="SM00032">
    <property type="entry name" value="CCP"/>
    <property type="match status" value="1"/>
</dbReference>
<evidence type="ECO:0000313" key="12">
    <source>
        <dbReference type="EMBL" id="CAD5126546.1"/>
    </source>
</evidence>
<dbReference type="InterPro" id="IPR002909">
    <property type="entry name" value="IPT_dom"/>
</dbReference>
<reference evidence="12 13" key="1">
    <citation type="submission" date="2020-08" db="EMBL/GenBank/DDBJ databases">
        <authorList>
            <person name="Hejnol A."/>
        </authorList>
    </citation>
    <scope>NUCLEOTIDE SEQUENCE [LARGE SCALE GENOMIC DNA]</scope>
</reference>
<dbReference type="GO" id="GO:0016020">
    <property type="term" value="C:membrane"/>
    <property type="evidence" value="ECO:0007669"/>
    <property type="project" value="UniProtKB-SubCell"/>
</dbReference>
<dbReference type="PROSITE" id="PS50856">
    <property type="entry name" value="AMOP"/>
    <property type="match status" value="1"/>
</dbReference>
<dbReference type="Pfam" id="PF06119">
    <property type="entry name" value="NIDO"/>
    <property type="match status" value="1"/>
</dbReference>
<feature type="domain" description="VWFD" evidence="11">
    <location>
        <begin position="667"/>
        <end position="866"/>
    </location>
</feature>
<dbReference type="PROSITE" id="PS50923">
    <property type="entry name" value="SUSHI"/>
    <property type="match status" value="1"/>
</dbReference>
<dbReference type="InterPro" id="IPR035976">
    <property type="entry name" value="Sushi/SCR/CCP_sf"/>
</dbReference>
<dbReference type="InterPro" id="IPR003886">
    <property type="entry name" value="NIDO_dom"/>
</dbReference>
<evidence type="ECO:0000256" key="1">
    <source>
        <dbReference type="ARBA" id="ARBA00004370"/>
    </source>
</evidence>
<evidence type="ECO:0000256" key="2">
    <source>
        <dbReference type="ARBA" id="ARBA00022692"/>
    </source>
</evidence>
<keyword evidence="13" id="KW-1185">Reference proteome</keyword>
<dbReference type="Proteomes" id="UP000549394">
    <property type="component" value="Unassembled WGS sequence"/>
</dbReference>
<dbReference type="Pfam" id="PF03782">
    <property type="entry name" value="AMOP"/>
    <property type="match status" value="1"/>
</dbReference>
<dbReference type="SMART" id="SM00723">
    <property type="entry name" value="AMOP"/>
    <property type="match status" value="1"/>
</dbReference>
<keyword evidence="4" id="KW-0472">Membrane</keyword>
<comment type="caution">
    <text evidence="12">The sequence shown here is derived from an EMBL/GenBank/DDBJ whole genome shotgun (WGS) entry which is preliminary data.</text>
</comment>
<evidence type="ECO:0000256" key="6">
    <source>
        <dbReference type="PROSITE-ProRule" id="PRU00302"/>
    </source>
</evidence>
<comment type="subcellular location">
    <subcellularLocation>
        <location evidence="1">Membrane</location>
    </subcellularLocation>
</comment>
<dbReference type="InterPro" id="IPR000436">
    <property type="entry name" value="Sushi_SCR_CCP_dom"/>
</dbReference>
<dbReference type="InterPro" id="IPR056619">
    <property type="entry name" value="C8-3_MUC4"/>
</dbReference>
<organism evidence="12 13">
    <name type="scientific">Dimorphilus gyrociliatus</name>
    <dbReference type="NCBI Taxonomy" id="2664684"/>
    <lineage>
        <taxon>Eukaryota</taxon>
        <taxon>Metazoa</taxon>
        <taxon>Spiralia</taxon>
        <taxon>Lophotrochozoa</taxon>
        <taxon>Annelida</taxon>
        <taxon>Polychaeta</taxon>
        <taxon>Polychaeta incertae sedis</taxon>
        <taxon>Dinophilidae</taxon>
        <taxon>Dimorphilus</taxon>
    </lineage>
</organism>
<evidence type="ECO:0000259" key="9">
    <source>
        <dbReference type="PROSITE" id="PS50923"/>
    </source>
</evidence>
<dbReference type="OrthoDB" id="6236007at2759"/>
<evidence type="ECO:0000256" key="7">
    <source>
        <dbReference type="SAM" id="SignalP"/>
    </source>
</evidence>
<evidence type="ECO:0000313" key="13">
    <source>
        <dbReference type="Proteomes" id="UP000549394"/>
    </source>
</evidence>
<keyword evidence="2" id="KW-0812">Transmembrane</keyword>
<evidence type="ECO:0000256" key="3">
    <source>
        <dbReference type="ARBA" id="ARBA00022989"/>
    </source>
</evidence>
<dbReference type="SUPFAM" id="SSF81296">
    <property type="entry name" value="E set domains"/>
    <property type="match status" value="1"/>
</dbReference>
<feature type="domain" description="NIDO" evidence="10">
    <location>
        <begin position="100"/>
        <end position="255"/>
    </location>
</feature>
<protein>
    <submittedName>
        <fullName evidence="12">Uncharacterized protein</fullName>
    </submittedName>
</protein>
<sequence length="1032" mass="113617">MAIFGKAAVLFSSVLILYFKKSHQNLEFYPYGNGTTDQVVPSNDDDSSGQVSLSIPIKFFDDIFNTVFVNTNGAISFTVEVSQYTPDAFPLADGRQLIAPFWADVDTRKGGTVFYRETTDVNILNLVNSDIRQAFIKFQSYKAIWAFVATWHKVAYFGRALEKSHIHNTFQAVLTTDGHRSFTIFNYGNISWTTGTSSDGDKNGLGGTQAQAGFNAGDGRRYFNLPHSRTHNIIDVESTSNVGIPGKWIFRIDLSSIQAGGCNEAGQLTLSPFFGHPLGGTLVTLSGPCFNSSSQIVCRFGGHKVNGTAVDNVRATCITPWQLAYSGQSRILAEVSSDGGITYTHKTFFTLIQLSSDTVERIRADEWSKLNSPMILRWDANKLNSSFIHVECVLGLEPKIDSSQDPQVVFLQIMQNITNTGEVWLPNALHITTWLEAGAIRLRPSESSVSNPVSLWSDIHTPDWLLKAMFKNLLAKPQSHIQRREVGDSGLLKSFVRGALTAIESINAGIKSAINAYNELKASRDSARCRQWYEKNSPPPATLQELISCPCTFDYNIEFENDRRFNDDLACNRGSGCRYHVGAHHCIRSISPSQSGHRQQCCYDQAGNILPFENGGGTVDLGSNLLSHYFKDVRPYNFCCKSGNKDLCSLYSELRPTDDCSGYQPERPTNTFGDPHFITIDGFKYTFNGLGEFYLITYEESNNLLMVQGRTKVFNSPNNITLTATSWEAFVTAVDVSDTVEVSISPVRGMVLVIHGEDVTETFQDLSYQEYNGVTIEANFSIPQIKVKYPGGPSFKYEAVGNNLMVSIQMPKLYQGKLKGLLGNFNGNKSDDLISSLGDHVAPDSDLKTIHNSFGLSWMVPEGKSLFLRENNSMPANNANFVPSFDIAHDSVNSSISETLCNGDSACIFDYIVTGNEDLAKSSAKASLIYKKLASLEENPIRTCGFLKTPANGSLTLTNGYRVGSTVTFTCQPGFELTGSTSLKCQASSLKWNGVEPECTVVNKPSRADHPSLALHMALLVILIASSLFLCS</sequence>
<dbReference type="Gene3D" id="2.10.70.10">
    <property type="entry name" value="Complement Module, domain 1"/>
    <property type="match status" value="1"/>
</dbReference>
<dbReference type="Gene3D" id="2.60.40.10">
    <property type="entry name" value="Immunoglobulins"/>
    <property type="match status" value="1"/>
</dbReference>
<comment type="caution">
    <text evidence="6">Lacks conserved residue(s) required for the propagation of feature annotation.</text>
</comment>
<feature type="domain" description="Sushi" evidence="9">
    <location>
        <begin position="942"/>
        <end position="1001"/>
    </location>
</feature>
<feature type="chain" id="PRO_5029873750" evidence="7">
    <location>
        <begin position="25"/>
        <end position="1032"/>
    </location>
</feature>
<dbReference type="Pfam" id="PF23263">
    <property type="entry name" value="C8-3_MUC4"/>
    <property type="match status" value="1"/>
</dbReference>
<dbReference type="CDD" id="cd00033">
    <property type="entry name" value="CCP"/>
    <property type="match status" value="1"/>
</dbReference>
<evidence type="ECO:0000256" key="4">
    <source>
        <dbReference type="ARBA" id="ARBA00023136"/>
    </source>
</evidence>
<dbReference type="GO" id="GO:0007160">
    <property type="term" value="P:cell-matrix adhesion"/>
    <property type="evidence" value="ECO:0007669"/>
    <property type="project" value="InterPro"/>
</dbReference>
<keyword evidence="7" id="KW-0732">Signal</keyword>
<accession>A0A7I8WEI7</accession>
<dbReference type="InterPro" id="IPR001846">
    <property type="entry name" value="VWF_type-D"/>
</dbReference>
<dbReference type="Pfam" id="PF00094">
    <property type="entry name" value="VWD"/>
    <property type="match status" value="1"/>
</dbReference>
<dbReference type="AlphaFoldDB" id="A0A7I8WEI7"/>